<dbReference type="EMBL" id="JACHHB010000001">
    <property type="protein sequence ID" value="MBB5172271.1"/>
    <property type="molecule type" value="Genomic_DNA"/>
</dbReference>
<name>A0A840QLN9_9BACI</name>
<keyword evidence="2" id="KW-1185">Reference proteome</keyword>
<organism evidence="1 2">
    <name type="scientific">Texcoconibacillus texcoconensis</name>
    <dbReference type="NCBI Taxonomy" id="1095777"/>
    <lineage>
        <taxon>Bacteria</taxon>
        <taxon>Bacillati</taxon>
        <taxon>Bacillota</taxon>
        <taxon>Bacilli</taxon>
        <taxon>Bacillales</taxon>
        <taxon>Bacillaceae</taxon>
        <taxon>Texcoconibacillus</taxon>
    </lineage>
</organism>
<reference evidence="1 2" key="1">
    <citation type="submission" date="2020-08" db="EMBL/GenBank/DDBJ databases">
        <title>Genomic Encyclopedia of Type Strains, Phase IV (KMG-IV): sequencing the most valuable type-strain genomes for metagenomic binning, comparative biology and taxonomic classification.</title>
        <authorList>
            <person name="Goeker M."/>
        </authorList>
    </citation>
    <scope>NUCLEOTIDE SEQUENCE [LARGE SCALE GENOMIC DNA]</scope>
    <source>
        <strain evidence="1 2">DSM 24696</strain>
    </source>
</reference>
<dbReference type="AlphaFoldDB" id="A0A840QLN9"/>
<protein>
    <submittedName>
        <fullName evidence="1">Uncharacterized protein</fullName>
    </submittedName>
</protein>
<proteinExistence type="predicted"/>
<evidence type="ECO:0000313" key="2">
    <source>
        <dbReference type="Proteomes" id="UP000551878"/>
    </source>
</evidence>
<evidence type="ECO:0000313" key="1">
    <source>
        <dbReference type="EMBL" id="MBB5172271.1"/>
    </source>
</evidence>
<dbReference type="Proteomes" id="UP000551878">
    <property type="component" value="Unassembled WGS sequence"/>
</dbReference>
<sequence length="63" mass="7883">MKENGRNKTHWIYFRQIFDSKFQASCLKAKIEENWHNGYELPPWVEIRKLKDERYVVRYTFDE</sequence>
<accession>A0A840QLN9</accession>
<gene>
    <name evidence="1" type="ORF">HNQ41_000411</name>
</gene>
<dbReference type="RefSeq" id="WP_184662739.1">
    <property type="nucleotide sequence ID" value="NZ_JACHHB010000001.1"/>
</dbReference>
<comment type="caution">
    <text evidence="1">The sequence shown here is derived from an EMBL/GenBank/DDBJ whole genome shotgun (WGS) entry which is preliminary data.</text>
</comment>